<dbReference type="EC" id="6.2.1.5" evidence="7"/>
<dbReference type="AlphaFoldDB" id="A0A3R5V0F6"/>
<feature type="binding site" evidence="7">
    <location>
        <position position="264"/>
    </location>
    <ligand>
        <name>substrate</name>
        <note>ligand shared with subunit alpha</note>
    </ligand>
</feature>
<dbReference type="InterPro" id="IPR011761">
    <property type="entry name" value="ATP-grasp"/>
</dbReference>
<dbReference type="HAMAP" id="MF_00558">
    <property type="entry name" value="Succ_CoA_beta"/>
    <property type="match status" value="1"/>
</dbReference>
<keyword evidence="6 7" id="KW-0460">Magnesium</keyword>
<reference evidence="10 11" key="1">
    <citation type="submission" date="2019-01" db="EMBL/GenBank/DDBJ databases">
        <title>Geovibrio thiophilus DSM 11263, complete genome.</title>
        <authorList>
            <person name="Spring S."/>
            <person name="Bunk B."/>
            <person name="Sproer C."/>
        </authorList>
    </citation>
    <scope>NUCLEOTIDE SEQUENCE [LARGE SCALE GENOMIC DNA]</scope>
    <source>
        <strain evidence="10 11">DSM 11263</strain>
    </source>
</reference>
<dbReference type="PANTHER" id="PTHR11815">
    <property type="entry name" value="SUCCINYL-COA SYNTHETASE BETA CHAIN"/>
    <property type="match status" value="1"/>
</dbReference>
<comment type="cofactor">
    <cofactor evidence="7">
        <name>Mg(2+)</name>
        <dbReference type="ChEBI" id="CHEBI:18420"/>
    </cofactor>
    <text evidence="7">Binds 1 Mg(2+) ion per subunit.</text>
</comment>
<dbReference type="PANTHER" id="PTHR11815:SF10">
    <property type="entry name" value="SUCCINATE--COA LIGASE [GDP-FORMING] SUBUNIT BETA, MITOCHONDRIAL"/>
    <property type="match status" value="1"/>
</dbReference>
<keyword evidence="5 7" id="KW-0547">Nucleotide-binding</keyword>
<dbReference type="InterPro" id="IPR005809">
    <property type="entry name" value="Succ_CoA_ligase-like_bsu"/>
</dbReference>
<name>A0A3R5V0F6_9BACT</name>
<dbReference type="GO" id="GO:0042709">
    <property type="term" value="C:succinate-CoA ligase complex"/>
    <property type="evidence" value="ECO:0007669"/>
    <property type="project" value="UniProtKB-ARBA"/>
</dbReference>
<evidence type="ECO:0000259" key="9">
    <source>
        <dbReference type="PROSITE" id="PS50975"/>
    </source>
</evidence>
<comment type="function">
    <text evidence="7">Succinyl-CoA synthetase functions in the citric acid cycle (TCA), coupling the hydrolysis of succinyl-CoA to the synthesis of either ATP or GTP and thus represents the only step of substrate-level phosphorylation in the TCA. The beta subunit provides nucleotide specificity of the enzyme and binds the substrate succinate, while the binding sites for coenzyme A and phosphate are found in the alpha subunit.</text>
</comment>
<dbReference type="InterPro" id="IPR017866">
    <property type="entry name" value="Succ-CoA_synthase_bsu_CS"/>
</dbReference>
<feature type="binding site" evidence="7">
    <location>
        <position position="107"/>
    </location>
    <ligand>
        <name>ATP</name>
        <dbReference type="ChEBI" id="CHEBI:30616"/>
    </ligand>
</feature>
<dbReference type="FunFam" id="3.30.470.20:FF:000002">
    <property type="entry name" value="Succinate--CoA ligase [ADP-forming] subunit beta"/>
    <property type="match status" value="1"/>
</dbReference>
<dbReference type="FunFam" id="3.30.1490.20:FF:000002">
    <property type="entry name" value="Succinate--CoA ligase [ADP-forming] subunit beta"/>
    <property type="match status" value="1"/>
</dbReference>
<evidence type="ECO:0000256" key="6">
    <source>
        <dbReference type="ARBA" id="ARBA00022842"/>
    </source>
</evidence>
<dbReference type="GO" id="GO:0006099">
    <property type="term" value="P:tricarboxylic acid cycle"/>
    <property type="evidence" value="ECO:0007669"/>
    <property type="project" value="UniProtKB-UniRule"/>
</dbReference>
<dbReference type="GO" id="GO:0004776">
    <property type="term" value="F:succinate-CoA ligase (GDP-forming) activity"/>
    <property type="evidence" value="ECO:0007669"/>
    <property type="project" value="RHEA"/>
</dbReference>
<dbReference type="KEGG" id="gtl:EP073_12325"/>
<keyword evidence="3 7" id="KW-0436">Ligase</keyword>
<feature type="binding site" evidence="7">
    <location>
        <position position="213"/>
    </location>
    <ligand>
        <name>Mg(2+)</name>
        <dbReference type="ChEBI" id="CHEBI:18420"/>
    </ligand>
</feature>
<evidence type="ECO:0000313" key="11">
    <source>
        <dbReference type="Proteomes" id="UP000287502"/>
    </source>
</evidence>
<dbReference type="RefSeq" id="WP_128467467.1">
    <property type="nucleotide sequence ID" value="NZ_CP035108.1"/>
</dbReference>
<feature type="binding site" evidence="7">
    <location>
        <position position="199"/>
    </location>
    <ligand>
        <name>Mg(2+)</name>
        <dbReference type="ChEBI" id="CHEBI:18420"/>
    </ligand>
</feature>
<comment type="catalytic activity">
    <reaction evidence="7">
        <text>GTP + succinate + CoA = succinyl-CoA + GDP + phosphate</text>
        <dbReference type="Rhea" id="RHEA:22120"/>
        <dbReference type="ChEBI" id="CHEBI:30031"/>
        <dbReference type="ChEBI" id="CHEBI:37565"/>
        <dbReference type="ChEBI" id="CHEBI:43474"/>
        <dbReference type="ChEBI" id="CHEBI:57287"/>
        <dbReference type="ChEBI" id="CHEBI:57292"/>
        <dbReference type="ChEBI" id="CHEBI:58189"/>
    </reaction>
</comment>
<feature type="binding site" evidence="7">
    <location>
        <position position="46"/>
    </location>
    <ligand>
        <name>ATP</name>
        <dbReference type="ChEBI" id="CHEBI:30616"/>
    </ligand>
</feature>
<dbReference type="GO" id="GO:0004775">
    <property type="term" value="F:succinate-CoA ligase (ADP-forming) activity"/>
    <property type="evidence" value="ECO:0007669"/>
    <property type="project" value="UniProtKB-UniRule"/>
</dbReference>
<dbReference type="SUPFAM" id="SSF56059">
    <property type="entry name" value="Glutathione synthetase ATP-binding domain-like"/>
    <property type="match status" value="1"/>
</dbReference>
<gene>
    <name evidence="7" type="primary">sucC</name>
    <name evidence="10" type="ORF">EP073_12325</name>
</gene>
<dbReference type="Pfam" id="PF00549">
    <property type="entry name" value="Ligase_CoA"/>
    <property type="match status" value="1"/>
</dbReference>
<evidence type="ECO:0000256" key="7">
    <source>
        <dbReference type="HAMAP-Rule" id="MF_00558"/>
    </source>
</evidence>
<dbReference type="GO" id="GO:0006104">
    <property type="term" value="P:succinyl-CoA metabolic process"/>
    <property type="evidence" value="ECO:0007669"/>
    <property type="project" value="TreeGrafter"/>
</dbReference>
<keyword evidence="11" id="KW-1185">Reference proteome</keyword>
<feature type="domain" description="ATP-grasp" evidence="9">
    <location>
        <begin position="9"/>
        <end position="229"/>
    </location>
</feature>
<dbReference type="EMBL" id="CP035108">
    <property type="protein sequence ID" value="QAR34162.1"/>
    <property type="molecule type" value="Genomic_DNA"/>
</dbReference>
<dbReference type="Gene3D" id="3.30.470.20">
    <property type="entry name" value="ATP-grasp fold, B domain"/>
    <property type="match status" value="1"/>
</dbReference>
<dbReference type="Pfam" id="PF08442">
    <property type="entry name" value="ATP-grasp_2"/>
    <property type="match status" value="1"/>
</dbReference>
<organism evidence="10 11">
    <name type="scientific">Geovibrio thiophilus</name>
    <dbReference type="NCBI Taxonomy" id="139438"/>
    <lineage>
        <taxon>Bacteria</taxon>
        <taxon>Pseudomonadati</taxon>
        <taxon>Deferribacterota</taxon>
        <taxon>Deferribacteres</taxon>
        <taxon>Deferribacterales</taxon>
        <taxon>Geovibrionaceae</taxon>
        <taxon>Geovibrio</taxon>
    </lineage>
</organism>
<dbReference type="GO" id="GO:0005829">
    <property type="term" value="C:cytosol"/>
    <property type="evidence" value="ECO:0007669"/>
    <property type="project" value="TreeGrafter"/>
</dbReference>
<dbReference type="Proteomes" id="UP000287502">
    <property type="component" value="Chromosome"/>
</dbReference>
<feature type="binding site" evidence="7">
    <location>
        <position position="99"/>
    </location>
    <ligand>
        <name>ATP</name>
        <dbReference type="ChEBI" id="CHEBI:30616"/>
    </ligand>
</feature>
<dbReference type="NCBIfam" id="NF001913">
    <property type="entry name" value="PRK00696.1"/>
    <property type="match status" value="1"/>
</dbReference>
<keyword evidence="4 7" id="KW-0479">Metal-binding</keyword>
<dbReference type="UniPathway" id="UPA00223">
    <property type="reaction ID" value="UER00999"/>
</dbReference>
<feature type="binding site" evidence="7">
    <location>
        <begin position="53"/>
        <end position="55"/>
    </location>
    <ligand>
        <name>ATP</name>
        <dbReference type="ChEBI" id="CHEBI:30616"/>
    </ligand>
</feature>
<keyword evidence="2 7" id="KW-0816">Tricarboxylic acid cycle</keyword>
<dbReference type="InterPro" id="IPR013650">
    <property type="entry name" value="ATP-grasp_succ-CoA_synth-type"/>
</dbReference>
<comment type="catalytic activity">
    <reaction evidence="7">
        <text>succinate + ATP + CoA = succinyl-CoA + ADP + phosphate</text>
        <dbReference type="Rhea" id="RHEA:17661"/>
        <dbReference type="ChEBI" id="CHEBI:30031"/>
        <dbReference type="ChEBI" id="CHEBI:30616"/>
        <dbReference type="ChEBI" id="CHEBI:43474"/>
        <dbReference type="ChEBI" id="CHEBI:57287"/>
        <dbReference type="ChEBI" id="CHEBI:57292"/>
        <dbReference type="ChEBI" id="CHEBI:456216"/>
        <dbReference type="EC" id="6.2.1.5"/>
    </reaction>
</comment>
<dbReference type="InterPro" id="IPR005811">
    <property type="entry name" value="SUCC_ACL_C"/>
</dbReference>
<evidence type="ECO:0000256" key="4">
    <source>
        <dbReference type="ARBA" id="ARBA00022723"/>
    </source>
</evidence>
<dbReference type="PROSITE" id="PS01217">
    <property type="entry name" value="SUCCINYL_COA_LIG_3"/>
    <property type="match status" value="1"/>
</dbReference>
<comment type="subunit">
    <text evidence="7">Heterotetramer of two alpha and two beta subunits.</text>
</comment>
<comment type="pathway">
    <text evidence="7">Carbohydrate metabolism; tricarboxylic acid cycle; succinate from succinyl-CoA (ligase route): step 1/1.</text>
</comment>
<dbReference type="InterPro" id="IPR013815">
    <property type="entry name" value="ATP_grasp_subdomain_1"/>
</dbReference>
<protein>
    <recommendedName>
        <fullName evidence="7">Succinate--CoA ligase [ADP-forming] subunit beta</fullName>
        <ecNumber evidence="7">6.2.1.5</ecNumber>
    </recommendedName>
    <alternativeName>
        <fullName evidence="7">Succinyl-CoA synthetase subunit beta</fullName>
        <shortName evidence="7">SCS-beta</shortName>
    </alternativeName>
</protein>
<dbReference type="Gene3D" id="3.40.50.261">
    <property type="entry name" value="Succinyl-CoA synthetase domains"/>
    <property type="match status" value="1"/>
</dbReference>
<keyword evidence="7 8" id="KW-0067">ATP-binding</keyword>
<dbReference type="Gene3D" id="3.30.1490.20">
    <property type="entry name" value="ATP-grasp fold, A domain"/>
    <property type="match status" value="1"/>
</dbReference>
<accession>A0A3R5V0F6</accession>
<proteinExistence type="inferred from homology"/>
<feature type="binding site" evidence="7">
    <location>
        <position position="102"/>
    </location>
    <ligand>
        <name>ATP</name>
        <dbReference type="ChEBI" id="CHEBI:30616"/>
    </ligand>
</feature>
<comment type="similarity">
    <text evidence="1 7">Belongs to the succinate/malate CoA ligase beta subunit family.</text>
</comment>
<dbReference type="GO" id="GO:0000287">
    <property type="term" value="F:magnesium ion binding"/>
    <property type="evidence" value="ECO:0007669"/>
    <property type="project" value="UniProtKB-UniRule"/>
</dbReference>
<dbReference type="OrthoDB" id="9802602at2"/>
<evidence type="ECO:0000256" key="1">
    <source>
        <dbReference type="ARBA" id="ARBA00009182"/>
    </source>
</evidence>
<dbReference type="SUPFAM" id="SSF52210">
    <property type="entry name" value="Succinyl-CoA synthetase domains"/>
    <property type="match status" value="1"/>
</dbReference>
<evidence type="ECO:0000256" key="2">
    <source>
        <dbReference type="ARBA" id="ARBA00022532"/>
    </source>
</evidence>
<feature type="binding site" evidence="7">
    <location>
        <begin position="321"/>
        <end position="323"/>
    </location>
    <ligand>
        <name>substrate</name>
        <note>ligand shared with subunit alpha</note>
    </ligand>
</feature>
<dbReference type="InterPro" id="IPR016102">
    <property type="entry name" value="Succinyl-CoA_synth-like"/>
</dbReference>
<dbReference type="FunFam" id="3.40.50.261:FF:000001">
    <property type="entry name" value="Succinate--CoA ligase [ADP-forming] subunit beta"/>
    <property type="match status" value="1"/>
</dbReference>
<dbReference type="NCBIfam" id="TIGR01016">
    <property type="entry name" value="sucCoAbeta"/>
    <property type="match status" value="1"/>
</dbReference>
<dbReference type="GO" id="GO:0005524">
    <property type="term" value="F:ATP binding"/>
    <property type="evidence" value="ECO:0007669"/>
    <property type="project" value="UniProtKB-UniRule"/>
</dbReference>
<evidence type="ECO:0000256" key="5">
    <source>
        <dbReference type="ARBA" id="ARBA00022741"/>
    </source>
</evidence>
<evidence type="ECO:0000313" key="10">
    <source>
        <dbReference type="EMBL" id="QAR34162.1"/>
    </source>
</evidence>
<evidence type="ECO:0000256" key="3">
    <source>
        <dbReference type="ARBA" id="ARBA00022598"/>
    </source>
</evidence>
<sequence length="405" mass="43937">MYLHEFQAKGLLREYGLPVPDGGVASTASDALRVAKELKGEKWVIKAQVHAGGRGKAGGVKIVQSFSDVYDEATHMLGMKLITHQTGEEGKIVHRILVEKATNIRQEIYLSIMVDRDNEQHILIASAEGGTEIETLAESRPDAIIKEKLSAIKAMGFYQGRKIAKKLGLKGNLLNKFSAVVVKLHQVFMDYDCMLLEINPLVVNSDNEIVCLDAKITVDDNALFRHSKIEEMKDYGEMEPQEVRASIYDLSYVSMEGNIGCMVNGAGLAMATMDIIKSFGGQPANFLDVGGGADENKVREAFRIILTDPNVKVIFVNIFGGIVRCDLIAKGVLKAANEVPSDKHVVLRLDGTNVAEGKKIINEEASASGLNIYAADTMADAAQLAVKLANEPAPDAPARKKGGNK</sequence>
<dbReference type="PROSITE" id="PS50975">
    <property type="entry name" value="ATP_GRASP"/>
    <property type="match status" value="1"/>
</dbReference>
<dbReference type="PIRSF" id="PIRSF001554">
    <property type="entry name" value="SucCS_beta"/>
    <property type="match status" value="1"/>
</dbReference>
<evidence type="ECO:0000256" key="8">
    <source>
        <dbReference type="PROSITE-ProRule" id="PRU00409"/>
    </source>
</evidence>